<feature type="transmembrane region" description="Helical" evidence="2">
    <location>
        <begin position="93"/>
        <end position="112"/>
    </location>
</feature>
<keyword evidence="3" id="KW-0808">Transferase</keyword>
<keyword evidence="3" id="KW-0012">Acyltransferase</keyword>
<feature type="region of interest" description="Disordered" evidence="1">
    <location>
        <begin position="227"/>
        <end position="250"/>
    </location>
</feature>
<evidence type="ECO:0000256" key="1">
    <source>
        <dbReference type="SAM" id="MobiDB-lite"/>
    </source>
</evidence>
<keyword evidence="2" id="KW-1133">Transmembrane helix</keyword>
<protein>
    <submittedName>
        <fullName evidence="3">6-methylsalicylic acid synthase (6-MSAS) )</fullName>
        <ecNumber evidence="3">2.3.1.165</ecNumber>
    </submittedName>
</protein>
<keyword evidence="2" id="KW-0472">Membrane</keyword>
<proteinExistence type="predicted"/>
<accession>A0A5K1JRB3</accession>
<dbReference type="EC" id="2.3.1.165" evidence="3"/>
<organism evidence="3">
    <name type="scientific">Ganoderma boninense</name>
    <dbReference type="NCBI Taxonomy" id="34458"/>
    <lineage>
        <taxon>Eukaryota</taxon>
        <taxon>Fungi</taxon>
        <taxon>Dikarya</taxon>
        <taxon>Basidiomycota</taxon>
        <taxon>Agaricomycotina</taxon>
        <taxon>Agaricomycetes</taxon>
        <taxon>Polyporales</taxon>
        <taxon>Polyporaceae</taxon>
        <taxon>Ganoderma</taxon>
    </lineage>
</organism>
<evidence type="ECO:0000256" key="2">
    <source>
        <dbReference type="SAM" id="Phobius"/>
    </source>
</evidence>
<dbReference type="EMBL" id="LR723799">
    <property type="protein sequence ID" value="VWO94145.1"/>
    <property type="molecule type" value="Genomic_DNA"/>
</dbReference>
<name>A0A5K1JRB3_9APHY</name>
<dbReference type="GO" id="GO:0050641">
    <property type="term" value="F:6-methylsalicylic acid synthase activity"/>
    <property type="evidence" value="ECO:0007669"/>
    <property type="project" value="UniProtKB-EC"/>
</dbReference>
<feature type="compositionally biased region" description="Polar residues" evidence="1">
    <location>
        <begin position="241"/>
        <end position="250"/>
    </location>
</feature>
<reference evidence="3" key="1">
    <citation type="submission" date="2019-10" db="EMBL/GenBank/DDBJ databases">
        <authorList>
            <person name="Nor Muhammad N."/>
        </authorList>
    </citation>
    <scope>NUCLEOTIDE SEQUENCE</scope>
</reference>
<feature type="transmembrane region" description="Helical" evidence="2">
    <location>
        <begin position="53"/>
        <end position="73"/>
    </location>
</feature>
<keyword evidence="2" id="KW-0812">Transmembrane</keyword>
<sequence length="250" mass="27747">MAVGTWSVNINPIFAALITVFSQMFFIGRIYISTPISVRDPYVPYHLKPGSSPVQDLIILSCAVLLALAIYTADSLNGVRDDVMQEKRLIETSLALPAIVDTFLSLTLIYVIHRSRASLKRTNTWLTTHRTIGRILNWGAFISFIAVKNPFTSEQYGAITIVAARVYAITFLCVSTKTSEAIFDGGSYGLKVIERTNRRAAAERWNVPHIPEEPASINISVTRELEEGGDWDGPRKHHGETSSTDLDSTF</sequence>
<evidence type="ECO:0000313" key="3">
    <source>
        <dbReference type="EMBL" id="VWO94145.1"/>
    </source>
</evidence>
<gene>
    <name evidence="3" type="primary">G1XU04</name>
</gene>
<dbReference type="AlphaFoldDB" id="A0A5K1JRB3"/>
<feature type="transmembrane region" description="Helical" evidence="2">
    <location>
        <begin position="12"/>
        <end position="32"/>
    </location>
</feature>